<dbReference type="SUPFAM" id="SSF47266">
    <property type="entry name" value="4-helical cytokines"/>
    <property type="match status" value="1"/>
</dbReference>
<comment type="similarity">
    <text evidence="1">Belongs to the IL-6 superfamily.</text>
</comment>
<evidence type="ECO:0000256" key="4">
    <source>
        <dbReference type="ARBA" id="ARBA00023441"/>
    </source>
</evidence>
<feature type="chain" id="PRO_5039225424" description="Interleukin-6" evidence="5">
    <location>
        <begin position="21"/>
        <end position="181"/>
    </location>
</feature>
<name>A0A9D3N9L3_9TELE</name>
<protein>
    <recommendedName>
        <fullName evidence="2">Interleukin-6</fullName>
    </recommendedName>
</protein>
<feature type="signal peptide" evidence="5">
    <location>
        <begin position="1"/>
        <end position="20"/>
    </location>
</feature>
<comment type="caution">
    <text evidence="6">The sequence shown here is derived from an EMBL/GenBank/DDBJ whole genome shotgun (WGS) entry which is preliminary data.</text>
</comment>
<dbReference type="Gene3D" id="1.20.1250.10">
    <property type="match status" value="1"/>
</dbReference>
<proteinExistence type="inferred from homology"/>
<gene>
    <name evidence="6" type="ORF">KOW79_019562</name>
</gene>
<dbReference type="GO" id="GO:0005615">
    <property type="term" value="C:extracellular space"/>
    <property type="evidence" value="ECO:0007669"/>
    <property type="project" value="InterPro"/>
</dbReference>
<dbReference type="AlphaFoldDB" id="A0A9D3N9L3"/>
<dbReference type="Proteomes" id="UP000824219">
    <property type="component" value="Linkage Group LG24"/>
</dbReference>
<comment type="function">
    <text evidence="4">Cytokine with a wide variety of biological functions in immunity, tissue regeneration, and metabolism. Binds to IL6R, then the complex associates to the signaling subunit IL6ST/gp130 to trigger the intracellular IL6-signaling pathway. The interaction with the membrane-bound IL6R and IL6ST stimulates 'classic signaling', whereas the binding of IL6 and soluble IL6R to IL6ST stimulates 'trans-signaling'. Alternatively, 'cluster signaling' occurs when membrane-bound IL6:IL6R complexes on transmitter cells activate IL6ST receptors on neighboring receiver cells.</text>
</comment>
<dbReference type="GO" id="GO:0030154">
    <property type="term" value="P:cell differentiation"/>
    <property type="evidence" value="ECO:0007669"/>
    <property type="project" value="InterPro"/>
</dbReference>
<evidence type="ECO:0000313" key="7">
    <source>
        <dbReference type="Proteomes" id="UP000824219"/>
    </source>
</evidence>
<sequence>MPSLLHSLFLLALALFPLHALGLYSGDSFETSGGEVQNEAHAPDHKWHSIAKQLWTDIANARKEQQKCLRRIYSGLRVYQVYLLYIEQENWFISNLVNIKEGTTRLLHLIKETVNVNDEKFSPSDLSEFTDSAWIRQKISQFILRNFTKFMVPASRAINHMKNRKLLKHSKEEEQFLKHHQ</sequence>
<evidence type="ECO:0000256" key="2">
    <source>
        <dbReference type="ARBA" id="ARBA00019464"/>
    </source>
</evidence>
<dbReference type="GO" id="GO:0005138">
    <property type="term" value="F:interleukin-6 receptor binding"/>
    <property type="evidence" value="ECO:0007669"/>
    <property type="project" value="InterPro"/>
</dbReference>
<evidence type="ECO:0000256" key="3">
    <source>
        <dbReference type="ARBA" id="ARBA00022486"/>
    </source>
</evidence>
<dbReference type="GO" id="GO:0006953">
    <property type="term" value="P:acute-phase response"/>
    <property type="evidence" value="ECO:0007669"/>
    <property type="project" value="UniProtKB-KW"/>
</dbReference>
<organism evidence="6 7">
    <name type="scientific">Hemibagrus wyckioides</name>
    <dbReference type="NCBI Taxonomy" id="337641"/>
    <lineage>
        <taxon>Eukaryota</taxon>
        <taxon>Metazoa</taxon>
        <taxon>Chordata</taxon>
        <taxon>Craniata</taxon>
        <taxon>Vertebrata</taxon>
        <taxon>Euteleostomi</taxon>
        <taxon>Actinopterygii</taxon>
        <taxon>Neopterygii</taxon>
        <taxon>Teleostei</taxon>
        <taxon>Ostariophysi</taxon>
        <taxon>Siluriformes</taxon>
        <taxon>Bagridae</taxon>
        <taxon>Hemibagrus</taxon>
    </lineage>
</organism>
<accession>A0A9D3N9L3</accession>
<dbReference type="EMBL" id="JAHKSW010000024">
    <property type="protein sequence ID" value="KAG7317264.1"/>
    <property type="molecule type" value="Genomic_DNA"/>
</dbReference>
<dbReference type="PANTHER" id="PTHR48494:SF1">
    <property type="entry name" value="INTERLEUKIN-6"/>
    <property type="match status" value="1"/>
</dbReference>
<dbReference type="Pfam" id="PF00489">
    <property type="entry name" value="IL6"/>
    <property type="match status" value="1"/>
</dbReference>
<reference evidence="6 7" key="1">
    <citation type="submission" date="2021-06" db="EMBL/GenBank/DDBJ databases">
        <title>Chromosome-level genome assembly of the red-tail catfish (Hemibagrus wyckioides).</title>
        <authorList>
            <person name="Shao F."/>
        </authorList>
    </citation>
    <scope>NUCLEOTIDE SEQUENCE [LARGE SCALE GENOMIC DNA]</scope>
    <source>
        <strain evidence="6">EC202008001</strain>
        <tissue evidence="6">Blood</tissue>
    </source>
</reference>
<keyword evidence="3" id="KW-0011">Acute phase</keyword>
<dbReference type="PANTHER" id="PTHR48494">
    <property type="entry name" value="INTERLEUKIN-6"/>
    <property type="match status" value="1"/>
</dbReference>
<dbReference type="InterPro" id="IPR003574">
    <property type="entry name" value="IL-6-like"/>
</dbReference>
<evidence type="ECO:0000256" key="1">
    <source>
        <dbReference type="ARBA" id="ARBA00007432"/>
    </source>
</evidence>
<keyword evidence="7" id="KW-1185">Reference proteome</keyword>
<dbReference type="OrthoDB" id="8943569at2759"/>
<keyword evidence="5" id="KW-0732">Signal</keyword>
<evidence type="ECO:0000313" key="6">
    <source>
        <dbReference type="EMBL" id="KAG7317264.1"/>
    </source>
</evidence>
<evidence type="ECO:0000256" key="5">
    <source>
        <dbReference type="SAM" id="SignalP"/>
    </source>
</evidence>
<dbReference type="InterPro" id="IPR009079">
    <property type="entry name" value="4_helix_cytokine-like_core"/>
</dbReference>